<sequence length="686" mass="72764">MPYRITVEDTNALSEFSGRIRSGDVAALGADAGPNALLEPAQILQNVPVPGDGVKFLEARHFGANAVAQSTALGYYAQDVVAGVNDMALFTLGAHYRYTTADLESADDLRKVEARLRDTGLAGPKDPYQPTAPYADRGWDEVEKLREAHRAGMAATGTHANDYYAGSEVPTGDGGTTDWTAGLSRWDPLTLGHAFERVLATVTNEPAGVITSLAKGWQDVATRLGKVASQVRKEAGDLKGGWDGPSAEMFIQRTNESVSSMTEWARVTEWRAGWMRDIQAKLSWLQGELEKQLTDYHRYKPLQVEAYYRHHTGGREWRELFIETSQYLRQLDDWAIQQGTWLGQTFLGGGAWVSLPKYPALAKQQGPPPGYRADGQPRTPGGPGGVPGVPGGGGAPKAPGGGAPAVPTGHQDALRKQQEDLRKQAQRLRDEQERRQKEYNDAVRKLNEDAKKQQDALNQQQQELQQQQRQQQQQLEEQLGQLPPAGQQPQLPGQQDLEDMRRQLDDLLGQQPQPGNVGAPAPPSFVPPPLPAGIGAGGSGLGSTGSGLGGSGIGGGRPAGSIGIPASGAVDLMGRAGATAATTSVGGAALSGRGTPGPAGIPFMPPMQPPMAGAGGGSPALGGRRSRPVLPGETSQQPTAKPRVVDPEGDGTTAARRHRDGDRRAVVTEPVRAPEVDAGQALGRLA</sequence>
<reference evidence="2 3" key="1">
    <citation type="submission" date="2024-01" db="EMBL/GenBank/DDBJ databases">
        <title>Genome insights into Plantactinospora sonchi sp. nov.</title>
        <authorList>
            <person name="Wang L."/>
        </authorList>
    </citation>
    <scope>NUCLEOTIDE SEQUENCE [LARGE SCALE GENOMIC DNA]</scope>
    <source>
        <strain evidence="2 3">NEAU-QY2</strain>
    </source>
</reference>
<feature type="region of interest" description="Disordered" evidence="1">
    <location>
        <begin position="587"/>
        <end position="686"/>
    </location>
</feature>
<dbReference type="EMBL" id="JAZGQK010000007">
    <property type="protein sequence ID" value="MEE6258866.1"/>
    <property type="molecule type" value="Genomic_DNA"/>
</dbReference>
<dbReference type="RefSeq" id="WP_331213988.1">
    <property type="nucleotide sequence ID" value="NZ_JAZGQK010000007.1"/>
</dbReference>
<feature type="region of interest" description="Disordered" evidence="1">
    <location>
        <begin position="363"/>
        <end position="436"/>
    </location>
</feature>
<evidence type="ECO:0000313" key="2">
    <source>
        <dbReference type="EMBL" id="MEE6258866.1"/>
    </source>
</evidence>
<dbReference type="Proteomes" id="UP001332243">
    <property type="component" value="Unassembled WGS sequence"/>
</dbReference>
<protein>
    <submittedName>
        <fullName evidence="2">Uncharacterized protein</fullName>
    </submittedName>
</protein>
<name>A0ABU7RQU5_9ACTN</name>
<feature type="compositionally biased region" description="Pro residues" evidence="1">
    <location>
        <begin position="520"/>
        <end position="531"/>
    </location>
</feature>
<gene>
    <name evidence="2" type="ORF">V1633_10230</name>
</gene>
<feature type="compositionally biased region" description="Gly residues" evidence="1">
    <location>
        <begin position="381"/>
        <end position="403"/>
    </location>
</feature>
<accession>A0ABU7RQU5</accession>
<evidence type="ECO:0000313" key="3">
    <source>
        <dbReference type="Proteomes" id="UP001332243"/>
    </source>
</evidence>
<comment type="caution">
    <text evidence="2">The sequence shown here is derived from an EMBL/GenBank/DDBJ whole genome shotgun (WGS) entry which is preliminary data.</text>
</comment>
<feature type="region of interest" description="Disordered" evidence="1">
    <location>
        <begin position="508"/>
        <end position="554"/>
    </location>
</feature>
<feature type="compositionally biased region" description="Basic and acidic residues" evidence="1">
    <location>
        <begin position="412"/>
        <end position="436"/>
    </location>
</feature>
<feature type="compositionally biased region" description="Low complexity" evidence="1">
    <location>
        <begin position="455"/>
        <end position="475"/>
    </location>
</feature>
<feature type="compositionally biased region" description="Gly residues" evidence="1">
    <location>
        <begin position="534"/>
        <end position="554"/>
    </location>
</feature>
<feature type="region of interest" description="Disordered" evidence="1">
    <location>
        <begin position="451"/>
        <end position="475"/>
    </location>
</feature>
<proteinExistence type="predicted"/>
<evidence type="ECO:0000256" key="1">
    <source>
        <dbReference type="SAM" id="MobiDB-lite"/>
    </source>
</evidence>
<organism evidence="2 3">
    <name type="scientific">Plantactinospora sonchi</name>
    <dbReference type="NCBI Taxonomy" id="1544735"/>
    <lineage>
        <taxon>Bacteria</taxon>
        <taxon>Bacillati</taxon>
        <taxon>Actinomycetota</taxon>
        <taxon>Actinomycetes</taxon>
        <taxon>Micromonosporales</taxon>
        <taxon>Micromonosporaceae</taxon>
        <taxon>Plantactinospora</taxon>
    </lineage>
</organism>
<keyword evidence="3" id="KW-1185">Reference proteome</keyword>